<dbReference type="AlphaFoldDB" id="A0A366XWS9"/>
<evidence type="ECO:0000259" key="1">
    <source>
        <dbReference type="SMART" id="SM00849"/>
    </source>
</evidence>
<dbReference type="RefSeq" id="WP_113805384.1">
    <property type="nucleotide sequence ID" value="NZ_QOCW01000006.1"/>
</dbReference>
<organism evidence="2 3">
    <name type="scientific">Bacillus taeanensis</name>
    <dbReference type="NCBI Taxonomy" id="273032"/>
    <lineage>
        <taxon>Bacteria</taxon>
        <taxon>Bacillati</taxon>
        <taxon>Bacillota</taxon>
        <taxon>Bacilli</taxon>
        <taxon>Bacillales</taxon>
        <taxon>Bacillaceae</taxon>
        <taxon>Bacillus</taxon>
    </lineage>
</organism>
<dbReference type="GO" id="GO:0016787">
    <property type="term" value="F:hydrolase activity"/>
    <property type="evidence" value="ECO:0007669"/>
    <property type="project" value="UniProtKB-KW"/>
</dbReference>
<evidence type="ECO:0000313" key="3">
    <source>
        <dbReference type="Proteomes" id="UP000253314"/>
    </source>
</evidence>
<reference evidence="2 3" key="1">
    <citation type="submission" date="2018-07" db="EMBL/GenBank/DDBJ databases">
        <title>Lottiidibacillus patelloidae gen. nov., sp. nov., isolated from the intestinal tract of a marine limpet and the reclassification of B. taeanensis BH030017T, B. algicola KMM 3737T and B. hwajinpoensis SW-72T as genus Lottiidibacillus.</title>
        <authorList>
            <person name="Liu R."/>
            <person name="Huang Z."/>
        </authorList>
    </citation>
    <scope>NUCLEOTIDE SEQUENCE [LARGE SCALE GENOMIC DNA]</scope>
    <source>
        <strain evidence="2 3">BH030017</strain>
    </source>
</reference>
<comment type="caution">
    <text evidence="2">The sequence shown here is derived from an EMBL/GenBank/DDBJ whole genome shotgun (WGS) entry which is preliminary data.</text>
</comment>
<proteinExistence type="predicted"/>
<name>A0A366XWS9_9BACI</name>
<dbReference type="InterPro" id="IPR050662">
    <property type="entry name" value="Sec-metab_biosynth-thioest"/>
</dbReference>
<dbReference type="EMBL" id="QOCW01000006">
    <property type="protein sequence ID" value="RBW70096.1"/>
    <property type="molecule type" value="Genomic_DNA"/>
</dbReference>
<gene>
    <name evidence="2" type="ORF">DS031_07830</name>
</gene>
<dbReference type="InterPro" id="IPR036866">
    <property type="entry name" value="RibonucZ/Hydroxyglut_hydro"/>
</dbReference>
<dbReference type="Gene3D" id="3.60.15.10">
    <property type="entry name" value="Ribonuclease Z/Hydroxyacylglutathione hydrolase-like"/>
    <property type="match status" value="1"/>
</dbReference>
<feature type="domain" description="Metallo-beta-lactamase" evidence="1">
    <location>
        <begin position="25"/>
        <end position="240"/>
    </location>
</feature>
<sequence>MQSALTKTSHTVYPISVPTKHSLQSFNFYLLQEEDSLSLIDAGMNNEENWNDLTRTLHNFGFSLEDVSRIIITHNHEDHVGLVNRISSIKKDIPIYAPKEAIHRLKRDPQFFKMRIAFFKQLYEEMGCGIFGEKQVGRLIAAANQHEKRRVDADIIPLTEADLIAGLQAIQTPGHSPDHMIFFDEKRKWIFGGDLLIQHISSNALVEPDEDGKRLLTLIQHENSLKKCLALEADVLFPGHGELIFDYKKLITERLNGIQKKADRMLKLIEKGVTTANELAQTYYKHKYESQFSLVMSEIIGHLDYLENHQKVTKELKDGVWHYYSEVK</sequence>
<dbReference type="InterPro" id="IPR001279">
    <property type="entry name" value="Metallo-B-lactamas"/>
</dbReference>
<dbReference type="PANTHER" id="PTHR23131">
    <property type="entry name" value="ENDORIBONUCLEASE LACTB2"/>
    <property type="match status" value="1"/>
</dbReference>
<dbReference type="Pfam" id="PF00753">
    <property type="entry name" value="Lactamase_B"/>
    <property type="match status" value="1"/>
</dbReference>
<dbReference type="Proteomes" id="UP000253314">
    <property type="component" value="Unassembled WGS sequence"/>
</dbReference>
<keyword evidence="2" id="KW-0378">Hydrolase</keyword>
<keyword evidence="3" id="KW-1185">Reference proteome</keyword>
<dbReference type="OrthoDB" id="9761531at2"/>
<accession>A0A366XWS9</accession>
<evidence type="ECO:0000313" key="2">
    <source>
        <dbReference type="EMBL" id="RBW70096.1"/>
    </source>
</evidence>
<dbReference type="SMART" id="SM00849">
    <property type="entry name" value="Lactamase_B"/>
    <property type="match status" value="1"/>
</dbReference>
<dbReference type="PANTHER" id="PTHR23131:SF4">
    <property type="entry name" value="METALLO-BETA-LACTAMASE SUPERFAMILY POTEIN"/>
    <property type="match status" value="1"/>
</dbReference>
<dbReference type="SUPFAM" id="SSF56281">
    <property type="entry name" value="Metallo-hydrolase/oxidoreductase"/>
    <property type="match status" value="1"/>
</dbReference>
<protein>
    <submittedName>
        <fullName evidence="2">MBL fold metallo-hydrolase</fullName>
    </submittedName>
</protein>